<proteinExistence type="predicted"/>
<feature type="transmembrane region" description="Helical" evidence="6">
    <location>
        <begin position="54"/>
        <end position="73"/>
    </location>
</feature>
<dbReference type="Pfam" id="PF13567">
    <property type="entry name" value="DUF4131"/>
    <property type="match status" value="1"/>
</dbReference>
<dbReference type="Pfam" id="PF03772">
    <property type="entry name" value="Competence"/>
    <property type="match status" value="1"/>
</dbReference>
<dbReference type="GO" id="GO:0005886">
    <property type="term" value="C:plasma membrane"/>
    <property type="evidence" value="ECO:0007669"/>
    <property type="project" value="UniProtKB-SubCell"/>
</dbReference>
<evidence type="ECO:0000256" key="4">
    <source>
        <dbReference type="ARBA" id="ARBA00022989"/>
    </source>
</evidence>
<evidence type="ECO:0000256" key="3">
    <source>
        <dbReference type="ARBA" id="ARBA00022692"/>
    </source>
</evidence>
<dbReference type="InterPro" id="IPR004477">
    <property type="entry name" value="ComEC_N"/>
</dbReference>
<evidence type="ECO:0000313" key="10">
    <source>
        <dbReference type="Proteomes" id="UP000808349"/>
    </source>
</evidence>
<dbReference type="PANTHER" id="PTHR30619:SF1">
    <property type="entry name" value="RECOMBINATION PROTEIN 2"/>
    <property type="match status" value="1"/>
</dbReference>
<feature type="transmembrane region" description="Helical" evidence="6">
    <location>
        <begin position="410"/>
        <end position="433"/>
    </location>
</feature>
<comment type="subcellular location">
    <subcellularLocation>
        <location evidence="1">Cell membrane</location>
        <topology evidence="1">Multi-pass membrane protein</topology>
    </subcellularLocation>
</comment>
<feature type="transmembrane region" description="Helical" evidence="6">
    <location>
        <begin position="497"/>
        <end position="518"/>
    </location>
</feature>
<gene>
    <name evidence="9" type="ORF">IPO85_10880</name>
</gene>
<evidence type="ECO:0000256" key="6">
    <source>
        <dbReference type="SAM" id="Phobius"/>
    </source>
</evidence>
<dbReference type="PANTHER" id="PTHR30619">
    <property type="entry name" value="DNA INTERNALIZATION/COMPETENCE PROTEIN COMEC/REC2"/>
    <property type="match status" value="1"/>
</dbReference>
<evidence type="ECO:0000256" key="5">
    <source>
        <dbReference type="ARBA" id="ARBA00023136"/>
    </source>
</evidence>
<feature type="transmembrane region" description="Helical" evidence="6">
    <location>
        <begin position="6"/>
        <end position="23"/>
    </location>
</feature>
<evidence type="ECO:0000259" key="8">
    <source>
        <dbReference type="Pfam" id="PF13567"/>
    </source>
</evidence>
<evidence type="ECO:0000259" key="7">
    <source>
        <dbReference type="Pfam" id="PF03772"/>
    </source>
</evidence>
<evidence type="ECO:0000256" key="1">
    <source>
        <dbReference type="ARBA" id="ARBA00004651"/>
    </source>
</evidence>
<evidence type="ECO:0000256" key="2">
    <source>
        <dbReference type="ARBA" id="ARBA00022475"/>
    </source>
</evidence>
<feature type="domain" description="ComEC/Rec2-related protein" evidence="7">
    <location>
        <begin position="221"/>
        <end position="491"/>
    </location>
</feature>
<protein>
    <submittedName>
        <fullName evidence="9">ComEC/Rec2 family competence protein</fullName>
    </submittedName>
</protein>
<keyword evidence="3 6" id="KW-0812">Transmembrane</keyword>
<reference evidence="9 10" key="1">
    <citation type="submission" date="2020-10" db="EMBL/GenBank/DDBJ databases">
        <title>Connecting structure to function with the recovery of over 1000 high-quality activated sludge metagenome-assembled genomes encoding full-length rRNA genes using long-read sequencing.</title>
        <authorList>
            <person name="Singleton C.M."/>
            <person name="Petriglieri F."/>
            <person name="Kristensen J.M."/>
            <person name="Kirkegaard R.H."/>
            <person name="Michaelsen T.Y."/>
            <person name="Andersen M.H."/>
            <person name="Karst S.M."/>
            <person name="Dueholm M.S."/>
            <person name="Nielsen P.H."/>
            <person name="Albertsen M."/>
        </authorList>
    </citation>
    <scope>NUCLEOTIDE SEQUENCE [LARGE SCALE GENOMIC DNA]</scope>
    <source>
        <strain evidence="9">Ribe_18-Q3-R11-54_BAT3C.373</strain>
    </source>
</reference>
<keyword evidence="5 6" id="KW-0472">Membrane</keyword>
<dbReference type="AlphaFoldDB" id="A0A9D7SA93"/>
<feature type="transmembrane region" description="Helical" evidence="6">
    <location>
        <begin position="379"/>
        <end position="398"/>
    </location>
</feature>
<sequence length="671" mass="77631">MMVNNLMARPFIALCLLLVCVYISESYIGYLILFSILLSTCLFIFYKYKQSTNLNWLWFIPVILALCWIRLAFHHQAHHHDFTTESLNLQDKWAIVKESTQSIQSADLIVSIPDKHESILAKIKIDSLCHESKIYAGDSILLNGILHLIKLKAQFDGFDYNKYLLRNHIQFTGRFNSNNIQIVPKKKFDIVNAANKANVYISNILFQSISDPQLANLLIAILVGNKSEVSPEIKNLFIATGTAHILAVSGMHLGMLYGILKFLFLNHVFKSKKIQKIQSPIILCLIWFFAFLTGFGSSVIRAAVMFTFLECGLQLNRISNAVNILFASAFFMLFYNPCILYDIGFQLSFAAVLSIVLFQHMIKRVFITSNKWVNKMLEIITVTLAVQILITPISTYYFHSFPIYFLFSNLIWIPLSFLLMVLGIGILITHFLWIPISLGLGMISSYLLTFGLWIFSVLEKLPYFQLNQLVIYPEHLLLIYLTLFLLYWWLHLHQTKYLYLALCCILLSGVGHMIRVIYNSHTYELICYHKKTNALIDVRIGQTIYSFTENPTSTVQKLNDYLQYHQVNEYIQIPIDSNSIHEIRLPQTISTYHSIRILINRFQPKVDHTFQVIYIKKGAHYIQDFLQAQDCNIVVLSYNLSKKARAFWISELKCYQIPYLDLSLGFQTLKL</sequence>
<feature type="transmembrane region" description="Helical" evidence="6">
    <location>
        <begin position="470"/>
        <end position="490"/>
    </location>
</feature>
<dbReference type="NCBIfam" id="TIGR00360">
    <property type="entry name" value="ComEC_N-term"/>
    <property type="match status" value="1"/>
</dbReference>
<keyword evidence="4 6" id="KW-1133">Transmembrane helix</keyword>
<keyword evidence="2" id="KW-1003">Cell membrane</keyword>
<name>A0A9D7SA93_9BACT</name>
<feature type="transmembrane region" description="Helical" evidence="6">
    <location>
        <begin position="280"/>
        <end position="303"/>
    </location>
</feature>
<dbReference type="EMBL" id="JADKFW010000007">
    <property type="protein sequence ID" value="MBK9717995.1"/>
    <property type="molecule type" value="Genomic_DNA"/>
</dbReference>
<organism evidence="9 10">
    <name type="scientific">Candidatus Defluviibacterium haderslevense</name>
    <dbReference type="NCBI Taxonomy" id="2981993"/>
    <lineage>
        <taxon>Bacteria</taxon>
        <taxon>Pseudomonadati</taxon>
        <taxon>Bacteroidota</taxon>
        <taxon>Saprospiria</taxon>
        <taxon>Saprospirales</taxon>
        <taxon>Saprospiraceae</taxon>
        <taxon>Candidatus Defluviibacterium</taxon>
    </lineage>
</organism>
<feature type="transmembrane region" description="Helical" evidence="6">
    <location>
        <begin position="315"/>
        <end position="333"/>
    </location>
</feature>
<feature type="domain" description="DUF4131" evidence="8">
    <location>
        <begin position="30"/>
        <end position="178"/>
    </location>
</feature>
<accession>A0A9D7SA93</accession>
<feature type="transmembrane region" description="Helical" evidence="6">
    <location>
        <begin position="440"/>
        <end position="458"/>
    </location>
</feature>
<dbReference type="InterPro" id="IPR052159">
    <property type="entry name" value="Competence_DNA_uptake"/>
</dbReference>
<dbReference type="Proteomes" id="UP000808349">
    <property type="component" value="Unassembled WGS sequence"/>
</dbReference>
<comment type="caution">
    <text evidence="9">The sequence shown here is derived from an EMBL/GenBank/DDBJ whole genome shotgun (WGS) entry which is preliminary data.</text>
</comment>
<feature type="transmembrane region" description="Helical" evidence="6">
    <location>
        <begin position="236"/>
        <end position="260"/>
    </location>
</feature>
<dbReference type="InterPro" id="IPR025405">
    <property type="entry name" value="DUF4131"/>
</dbReference>
<feature type="transmembrane region" description="Helical" evidence="6">
    <location>
        <begin position="339"/>
        <end position="358"/>
    </location>
</feature>
<evidence type="ECO:0000313" key="9">
    <source>
        <dbReference type="EMBL" id="MBK9717995.1"/>
    </source>
</evidence>